<keyword evidence="2" id="KW-0520">NAD</keyword>
<dbReference type="InterPro" id="IPR006140">
    <property type="entry name" value="D-isomer_DH_NAD-bd"/>
</dbReference>
<evidence type="ECO:0000256" key="1">
    <source>
        <dbReference type="ARBA" id="ARBA00023002"/>
    </source>
</evidence>
<dbReference type="EMBL" id="CP014060">
    <property type="protein sequence ID" value="AMG37917.1"/>
    <property type="molecule type" value="Genomic_DNA"/>
</dbReference>
<name>A0A0X8P0Z1_ALCXX</name>
<dbReference type="Pfam" id="PF02826">
    <property type="entry name" value="2-Hacid_dh_C"/>
    <property type="match status" value="1"/>
</dbReference>
<keyword evidence="4" id="KW-0670">Pyruvate</keyword>
<evidence type="ECO:0000256" key="2">
    <source>
        <dbReference type="ARBA" id="ARBA00023027"/>
    </source>
</evidence>
<dbReference type="AlphaFoldDB" id="A0A0X8P0Z1"/>
<evidence type="ECO:0000313" key="4">
    <source>
        <dbReference type="EMBL" id="AMG37917.1"/>
    </source>
</evidence>
<dbReference type="GO" id="GO:0016491">
    <property type="term" value="F:oxidoreductase activity"/>
    <property type="evidence" value="ECO:0007669"/>
    <property type="project" value="UniProtKB-KW"/>
</dbReference>
<dbReference type="GO" id="GO:0051287">
    <property type="term" value="F:NAD binding"/>
    <property type="evidence" value="ECO:0007669"/>
    <property type="project" value="InterPro"/>
</dbReference>
<sequence length="312" mass="34482">MRLIIRSGGESAMQEWREQFRVHAPDLEIVSWHDDVDPASIDYALVWAPDPGRLATFPNLKLIISAGAGVDHIVSDPAWPRHLPIARMVTPRTETEMAEFVLTSALMLTRDLKRAIDQQTRRHWELYDSLRVAADVRVGIMGLGHLGIAAARLLAKVGFPVSGWSRGASTLPDGLPSYAGPDQFASFLSRTDLLVCLLPATEATRGILNRDTFAHLPRGASLINAGRGTHMVTQDVLDALDTGHLHQALLDVFDPEPLPPESPLWTHPQIIITPHCAAIPDRQERARHTAWLITANERGDPLPNIYDPTRGY</sequence>
<dbReference type="RefSeq" id="WP_061072857.1">
    <property type="nucleotide sequence ID" value="NZ_CP014060.2"/>
</dbReference>
<feature type="domain" description="D-isomer specific 2-hydroxyacid dehydrogenase NAD-binding" evidence="3">
    <location>
        <begin position="103"/>
        <end position="277"/>
    </location>
</feature>
<dbReference type="SUPFAM" id="SSF52283">
    <property type="entry name" value="Formate/glycerate dehydrogenase catalytic domain-like"/>
    <property type="match status" value="1"/>
</dbReference>
<reference evidence="5" key="1">
    <citation type="submission" date="2015-12" db="EMBL/GenBank/DDBJ databases">
        <title>FDA dAtabase for Regulatory Grade micrObial Sequences (FDA-ARGOS): Supporting development and validation of Infectious Disease Dx tests.</title>
        <authorList>
            <person name="Case J."/>
            <person name="Tallon L."/>
            <person name="Sadzewicz L."/>
            <person name="Sengamalay N."/>
            <person name="Ott S."/>
            <person name="Godinez A."/>
            <person name="Nagaraj S."/>
            <person name="Nadendla S."/>
            <person name="Sichtig H."/>
        </authorList>
    </citation>
    <scope>NUCLEOTIDE SEQUENCE [LARGE SCALE GENOMIC DNA]</scope>
    <source>
        <strain evidence="5">FDAARGOS_147</strain>
    </source>
</reference>
<evidence type="ECO:0000259" key="3">
    <source>
        <dbReference type="Pfam" id="PF02826"/>
    </source>
</evidence>
<dbReference type="Gene3D" id="3.40.50.720">
    <property type="entry name" value="NAD(P)-binding Rossmann-like Domain"/>
    <property type="match status" value="2"/>
</dbReference>
<dbReference type="CDD" id="cd12164">
    <property type="entry name" value="GDH_like_2"/>
    <property type="match status" value="1"/>
</dbReference>
<dbReference type="PANTHER" id="PTHR43333:SF1">
    <property type="entry name" value="D-ISOMER SPECIFIC 2-HYDROXYACID DEHYDROGENASE NAD-BINDING DOMAIN-CONTAINING PROTEIN"/>
    <property type="match status" value="1"/>
</dbReference>
<proteinExistence type="predicted"/>
<evidence type="ECO:0000313" key="5">
    <source>
        <dbReference type="Proteomes" id="UP000060602"/>
    </source>
</evidence>
<organism evidence="4 5">
    <name type="scientific">Alcaligenes xylosoxydans xylosoxydans</name>
    <name type="common">Achromobacter xylosoxidans</name>
    <dbReference type="NCBI Taxonomy" id="85698"/>
    <lineage>
        <taxon>Bacteria</taxon>
        <taxon>Pseudomonadati</taxon>
        <taxon>Pseudomonadota</taxon>
        <taxon>Betaproteobacteria</taxon>
        <taxon>Burkholderiales</taxon>
        <taxon>Alcaligenaceae</taxon>
        <taxon>Achromobacter</taxon>
    </lineage>
</organism>
<dbReference type="SUPFAM" id="SSF51735">
    <property type="entry name" value="NAD(P)-binding Rossmann-fold domains"/>
    <property type="match status" value="1"/>
</dbReference>
<accession>A0A0X8P0Z1</accession>
<keyword evidence="1" id="KW-0560">Oxidoreductase</keyword>
<dbReference type="InterPro" id="IPR036291">
    <property type="entry name" value="NAD(P)-bd_dom_sf"/>
</dbReference>
<gene>
    <name evidence="4" type="ORF">AL504_19025</name>
</gene>
<dbReference type="PANTHER" id="PTHR43333">
    <property type="entry name" value="2-HACID_DH_C DOMAIN-CONTAINING PROTEIN"/>
    <property type="match status" value="1"/>
</dbReference>
<protein>
    <submittedName>
        <fullName evidence="4">Glyoxylate/hydroxypyruvate reductase A</fullName>
    </submittedName>
</protein>
<dbReference type="Proteomes" id="UP000060602">
    <property type="component" value="Chromosome"/>
</dbReference>